<name>A0A9Q0W6L4_9ROSI</name>
<evidence type="ECO:0000256" key="2">
    <source>
        <dbReference type="ARBA" id="ARBA00023136"/>
    </source>
</evidence>
<evidence type="ECO:0000313" key="5">
    <source>
        <dbReference type="Proteomes" id="UP001151752"/>
    </source>
</evidence>
<proteinExistence type="predicted"/>
<feature type="domain" description="ABC transporter family G" evidence="3">
    <location>
        <begin position="33"/>
        <end position="162"/>
    </location>
</feature>
<dbReference type="Proteomes" id="UP001151752">
    <property type="component" value="Chromosome 19"/>
</dbReference>
<comment type="caution">
    <text evidence="4">The sequence shown here is derived from an EMBL/GenBank/DDBJ whole genome shotgun (WGS) entry which is preliminary data.</text>
</comment>
<keyword evidence="5" id="KW-1185">Reference proteome</keyword>
<organism evidence="4 5">
    <name type="scientific">Salix koriyanagi</name>
    <dbReference type="NCBI Taxonomy" id="2511006"/>
    <lineage>
        <taxon>Eukaryota</taxon>
        <taxon>Viridiplantae</taxon>
        <taxon>Streptophyta</taxon>
        <taxon>Embryophyta</taxon>
        <taxon>Tracheophyta</taxon>
        <taxon>Spermatophyta</taxon>
        <taxon>Magnoliopsida</taxon>
        <taxon>eudicotyledons</taxon>
        <taxon>Gunneridae</taxon>
        <taxon>Pentapetalae</taxon>
        <taxon>rosids</taxon>
        <taxon>fabids</taxon>
        <taxon>Malpighiales</taxon>
        <taxon>Salicaceae</taxon>
        <taxon>Saliceae</taxon>
        <taxon>Salix</taxon>
    </lineage>
</organism>
<dbReference type="AlphaFoldDB" id="A0A9Q0W6L4"/>
<evidence type="ECO:0000256" key="1">
    <source>
        <dbReference type="ARBA" id="ARBA00022448"/>
    </source>
</evidence>
<dbReference type="InterPro" id="IPR043926">
    <property type="entry name" value="ABCG_dom"/>
</dbReference>
<dbReference type="EMBL" id="JAPFFM010000005">
    <property type="protein sequence ID" value="KAJ6761644.1"/>
    <property type="molecule type" value="Genomic_DNA"/>
</dbReference>
<accession>A0A9Q0W6L4</accession>
<keyword evidence="1" id="KW-0813">Transport</keyword>
<gene>
    <name evidence="4" type="ORF">OIU74_024331</name>
</gene>
<sequence length="165" mass="18451">MGRTSASAMPCSKCSMIWYFLQKAALLSIMVLGMKKVEKYFAGLGISVPERVNPPDHYIDILEGIVKSSASSSANYKELPLMQKYAAGIVMSPVEVNPDHGTNPTGVGEQSFAGELWQDVKSNVEFHRDKIRHKFLKSSGLSHRRTPGVFHETNYRKLLGQIWNH</sequence>
<dbReference type="GO" id="GO:0140359">
    <property type="term" value="F:ABC-type transporter activity"/>
    <property type="evidence" value="ECO:0007669"/>
    <property type="project" value="InterPro"/>
</dbReference>
<keyword evidence="2" id="KW-0472">Membrane</keyword>
<dbReference type="Pfam" id="PF19055">
    <property type="entry name" value="ABC2_membrane_7"/>
    <property type="match status" value="1"/>
</dbReference>
<evidence type="ECO:0000313" key="4">
    <source>
        <dbReference type="EMBL" id="KAJ6761644.1"/>
    </source>
</evidence>
<protein>
    <submittedName>
        <fullName evidence="4">ABC TRANSPORTER G FAMILY MEMBER 24</fullName>
    </submittedName>
</protein>
<reference evidence="4" key="2">
    <citation type="journal article" date="2023" name="Int. J. Mol. Sci.">
        <title>De Novo Assembly and Annotation of 11 Diverse Shrub Willow (Salix) Genomes Reveals Novel Gene Organization in Sex-Linked Regions.</title>
        <authorList>
            <person name="Hyden B."/>
            <person name="Feng K."/>
            <person name="Yates T.B."/>
            <person name="Jawdy S."/>
            <person name="Cereghino C."/>
            <person name="Smart L.B."/>
            <person name="Muchero W."/>
        </authorList>
    </citation>
    <scope>NUCLEOTIDE SEQUENCE</scope>
    <source>
        <tissue evidence="4">Shoot tip</tissue>
    </source>
</reference>
<evidence type="ECO:0000259" key="3">
    <source>
        <dbReference type="Pfam" id="PF19055"/>
    </source>
</evidence>
<reference evidence="4" key="1">
    <citation type="submission" date="2022-11" db="EMBL/GenBank/DDBJ databases">
        <authorList>
            <person name="Hyden B.L."/>
            <person name="Feng K."/>
            <person name="Yates T."/>
            <person name="Jawdy S."/>
            <person name="Smart L.B."/>
            <person name="Muchero W."/>
        </authorList>
    </citation>
    <scope>NUCLEOTIDE SEQUENCE</scope>
    <source>
        <tissue evidence="4">Shoot tip</tissue>
    </source>
</reference>